<organism evidence="1 2">
    <name type="scientific">Hallella bergensis DSM 17361</name>
    <dbReference type="NCBI Taxonomy" id="585502"/>
    <lineage>
        <taxon>Bacteria</taxon>
        <taxon>Pseudomonadati</taxon>
        <taxon>Bacteroidota</taxon>
        <taxon>Bacteroidia</taxon>
        <taxon>Bacteroidales</taxon>
        <taxon>Prevotellaceae</taxon>
        <taxon>Hallella</taxon>
    </lineage>
</organism>
<keyword evidence="2" id="KW-1185">Reference proteome</keyword>
<proteinExistence type="predicted"/>
<sequence length="56" mass="6903">MDLDLFFYEWEQMVHYLDKHPFELREFKNTYGFLHRHPCCFPASTSTTSHDYLLML</sequence>
<comment type="caution">
    <text evidence="1">The sequence shown here is derived from an EMBL/GenBank/DDBJ whole genome shotgun (WGS) entry which is preliminary data.</text>
</comment>
<protein>
    <submittedName>
        <fullName evidence="1">Uncharacterized protein</fullName>
    </submittedName>
</protein>
<dbReference type="Proteomes" id="UP000003160">
    <property type="component" value="Unassembled WGS sequence"/>
</dbReference>
<name>D1PXN0_9BACT</name>
<accession>D1PXN0</accession>
<gene>
    <name evidence="1" type="ORF">HMPREF0645_1715</name>
</gene>
<evidence type="ECO:0000313" key="1">
    <source>
        <dbReference type="EMBL" id="EFA43854.1"/>
    </source>
</evidence>
<dbReference type="AlphaFoldDB" id="D1PXN0"/>
<dbReference type="EMBL" id="ACKS01000071">
    <property type="protein sequence ID" value="EFA43854.1"/>
    <property type="molecule type" value="Genomic_DNA"/>
</dbReference>
<dbReference type="HOGENOM" id="CLU_3010418_0_0_10"/>
<reference evidence="1 2" key="1">
    <citation type="submission" date="2009-10" db="EMBL/GenBank/DDBJ databases">
        <authorList>
            <person name="Qin X."/>
            <person name="Bachman B."/>
            <person name="Battles P."/>
            <person name="Bell A."/>
            <person name="Bess C."/>
            <person name="Bickham C."/>
            <person name="Chaboub L."/>
            <person name="Chen D."/>
            <person name="Coyle M."/>
            <person name="Deiros D.R."/>
            <person name="Dinh H."/>
            <person name="Forbes L."/>
            <person name="Fowler G."/>
            <person name="Francisco L."/>
            <person name="Fu Q."/>
            <person name="Gubbala S."/>
            <person name="Hale W."/>
            <person name="Han Y."/>
            <person name="Hemphill L."/>
            <person name="Highlander S.K."/>
            <person name="Hirani K."/>
            <person name="Hogues M."/>
            <person name="Jackson L."/>
            <person name="Jakkamsetti A."/>
            <person name="Javaid M."/>
            <person name="Jiang H."/>
            <person name="Korchina V."/>
            <person name="Kovar C."/>
            <person name="Lara F."/>
            <person name="Lee S."/>
            <person name="Mata R."/>
            <person name="Mathew T."/>
            <person name="Moen C."/>
            <person name="Morales K."/>
            <person name="Munidasa M."/>
            <person name="Nazareth L."/>
            <person name="Ngo R."/>
            <person name="Nguyen L."/>
            <person name="Okwuonu G."/>
            <person name="Ongeri F."/>
            <person name="Patil S."/>
            <person name="Petrosino J."/>
            <person name="Pham C."/>
            <person name="Pham P."/>
            <person name="Pu L.-L."/>
            <person name="Puazo M."/>
            <person name="Raj R."/>
            <person name="Reid J."/>
            <person name="Rouhana J."/>
            <person name="Saada N."/>
            <person name="Shang Y."/>
            <person name="Simmons D."/>
            <person name="Thornton R."/>
            <person name="Warren J."/>
            <person name="Weissenberger G."/>
            <person name="Zhang J."/>
            <person name="Zhang L."/>
            <person name="Zhou C."/>
            <person name="Zhu D."/>
            <person name="Muzny D."/>
            <person name="Worley K."/>
            <person name="Gibbs R."/>
        </authorList>
    </citation>
    <scope>NUCLEOTIDE SEQUENCE [LARGE SCALE GENOMIC DNA]</scope>
    <source>
        <strain evidence="1 2">DSM 17361</strain>
    </source>
</reference>
<evidence type="ECO:0000313" key="2">
    <source>
        <dbReference type="Proteomes" id="UP000003160"/>
    </source>
</evidence>